<evidence type="ECO:0000313" key="7">
    <source>
        <dbReference type="EMBL" id="RWS24538.1"/>
    </source>
</evidence>
<dbReference type="GO" id="GO:0006508">
    <property type="term" value="P:proteolysis"/>
    <property type="evidence" value="ECO:0007669"/>
    <property type="project" value="UniProtKB-KW"/>
</dbReference>
<dbReference type="SMART" id="SM00020">
    <property type="entry name" value="Tryp_SPc"/>
    <property type="match status" value="1"/>
</dbReference>
<gene>
    <name evidence="7" type="ORF">B4U80_10635</name>
</gene>
<keyword evidence="5" id="KW-0812">Transmembrane</keyword>
<dbReference type="PROSITE" id="PS50240">
    <property type="entry name" value="TRYPSIN_DOM"/>
    <property type="match status" value="1"/>
</dbReference>
<dbReference type="Gene3D" id="2.40.10.10">
    <property type="entry name" value="Trypsin-like serine proteases"/>
    <property type="match status" value="1"/>
</dbReference>
<dbReference type="VEuPathDB" id="VectorBase:LDEU007502"/>
<evidence type="ECO:0000256" key="3">
    <source>
        <dbReference type="ARBA" id="ARBA00022825"/>
    </source>
</evidence>
<dbReference type="STRING" id="299467.A0A443SAF6"/>
<keyword evidence="1" id="KW-0645">Protease</keyword>
<dbReference type="Proteomes" id="UP000288716">
    <property type="component" value="Unassembled WGS sequence"/>
</dbReference>
<keyword evidence="4" id="KW-1015">Disulfide bond</keyword>
<keyword evidence="5" id="KW-1133">Transmembrane helix</keyword>
<evidence type="ECO:0000256" key="5">
    <source>
        <dbReference type="SAM" id="Phobius"/>
    </source>
</evidence>
<sequence length="300" mass="32811">MEIRRHKKAIYIAAGIAVSLVAFALFLVVVLSVVSKRKNPECGFIPKQQSQLVINGSIVKPEQFPHYVSITYSFTINPHCGGSIISPIWYAMQACGADLDYNCFEVVAGSLYTVDTTATVHRVVATKSFNKGVWEDDRPFFYLTDVALLEVSPAFKFRAHTENSRGVTSVCLPEVNEKINETKADIVGVGFVSEFHQISSDRIMTAQMDIIDFDACHQSTLRNAVKKAEDKDKVVCSGVSAESKSGCKKDSGGPLTINRNGKVIQIGVVSASPSSGCGDMETIFTSVAYYRQWIKDTTGV</sequence>
<dbReference type="InterPro" id="IPR009003">
    <property type="entry name" value="Peptidase_S1_PA"/>
</dbReference>
<evidence type="ECO:0000256" key="1">
    <source>
        <dbReference type="ARBA" id="ARBA00022670"/>
    </source>
</evidence>
<organism evidence="7 8">
    <name type="scientific">Leptotrombidium deliense</name>
    <dbReference type="NCBI Taxonomy" id="299467"/>
    <lineage>
        <taxon>Eukaryota</taxon>
        <taxon>Metazoa</taxon>
        <taxon>Ecdysozoa</taxon>
        <taxon>Arthropoda</taxon>
        <taxon>Chelicerata</taxon>
        <taxon>Arachnida</taxon>
        <taxon>Acari</taxon>
        <taxon>Acariformes</taxon>
        <taxon>Trombidiformes</taxon>
        <taxon>Prostigmata</taxon>
        <taxon>Anystina</taxon>
        <taxon>Parasitengona</taxon>
        <taxon>Trombiculoidea</taxon>
        <taxon>Trombiculidae</taxon>
        <taxon>Leptotrombidium</taxon>
    </lineage>
</organism>
<comment type="caution">
    <text evidence="7">The sequence shown here is derived from an EMBL/GenBank/DDBJ whole genome shotgun (WGS) entry which is preliminary data.</text>
</comment>
<feature type="domain" description="Peptidase S1" evidence="6">
    <location>
        <begin position="53"/>
        <end position="299"/>
    </location>
</feature>
<dbReference type="InterPro" id="IPR043504">
    <property type="entry name" value="Peptidase_S1_PA_chymotrypsin"/>
</dbReference>
<dbReference type="PANTHER" id="PTHR24276:SF95">
    <property type="entry name" value="PEPTIDASE S1 DOMAIN-CONTAINING PROTEIN"/>
    <property type="match status" value="1"/>
</dbReference>
<evidence type="ECO:0000313" key="8">
    <source>
        <dbReference type="Proteomes" id="UP000288716"/>
    </source>
</evidence>
<dbReference type="AlphaFoldDB" id="A0A443SAF6"/>
<dbReference type="GO" id="GO:0004252">
    <property type="term" value="F:serine-type endopeptidase activity"/>
    <property type="evidence" value="ECO:0007669"/>
    <property type="project" value="InterPro"/>
</dbReference>
<dbReference type="InterPro" id="IPR001254">
    <property type="entry name" value="Trypsin_dom"/>
</dbReference>
<evidence type="ECO:0000256" key="4">
    <source>
        <dbReference type="ARBA" id="ARBA00023157"/>
    </source>
</evidence>
<dbReference type="InterPro" id="IPR050430">
    <property type="entry name" value="Peptidase_S1"/>
</dbReference>
<evidence type="ECO:0000259" key="6">
    <source>
        <dbReference type="PROSITE" id="PS50240"/>
    </source>
</evidence>
<proteinExistence type="predicted"/>
<keyword evidence="3" id="KW-0720">Serine protease</keyword>
<keyword evidence="5" id="KW-0472">Membrane</keyword>
<keyword evidence="8" id="KW-1185">Reference proteome</keyword>
<dbReference type="EMBL" id="NCKV01004749">
    <property type="protein sequence ID" value="RWS24538.1"/>
    <property type="molecule type" value="Genomic_DNA"/>
</dbReference>
<dbReference type="OrthoDB" id="6424634at2759"/>
<feature type="transmembrane region" description="Helical" evidence="5">
    <location>
        <begin position="12"/>
        <end position="34"/>
    </location>
</feature>
<protein>
    <recommendedName>
        <fullName evidence="6">Peptidase S1 domain-containing protein</fullName>
    </recommendedName>
</protein>
<dbReference type="SUPFAM" id="SSF50494">
    <property type="entry name" value="Trypsin-like serine proteases"/>
    <property type="match status" value="1"/>
</dbReference>
<dbReference type="PANTHER" id="PTHR24276">
    <property type="entry name" value="POLYSERASE-RELATED"/>
    <property type="match status" value="1"/>
</dbReference>
<accession>A0A443SAF6</accession>
<evidence type="ECO:0000256" key="2">
    <source>
        <dbReference type="ARBA" id="ARBA00022801"/>
    </source>
</evidence>
<reference evidence="7 8" key="1">
    <citation type="journal article" date="2018" name="Gigascience">
        <title>Genomes of trombidid mites reveal novel predicted allergens and laterally-transferred genes associated with secondary metabolism.</title>
        <authorList>
            <person name="Dong X."/>
            <person name="Chaisiri K."/>
            <person name="Xia D."/>
            <person name="Armstrong S.D."/>
            <person name="Fang Y."/>
            <person name="Donnelly M.J."/>
            <person name="Kadowaki T."/>
            <person name="McGarry J.W."/>
            <person name="Darby A.C."/>
            <person name="Makepeace B.L."/>
        </authorList>
    </citation>
    <scope>NUCLEOTIDE SEQUENCE [LARGE SCALE GENOMIC DNA]</scope>
    <source>
        <strain evidence="7">UoL-UT</strain>
    </source>
</reference>
<dbReference type="Pfam" id="PF00089">
    <property type="entry name" value="Trypsin"/>
    <property type="match status" value="1"/>
</dbReference>
<name>A0A443SAF6_9ACAR</name>
<keyword evidence="2" id="KW-0378">Hydrolase</keyword>